<comment type="similarity">
    <text evidence="2">Belongs to the ATP-dependent AMP-binding enzyme family.</text>
</comment>
<evidence type="ECO:0000313" key="9">
    <source>
        <dbReference type="Proteomes" id="UP000053317"/>
    </source>
</evidence>
<accession>A0A0G2H0J9</accession>
<feature type="domain" description="AMP-binding enzyme C-terminal" evidence="7">
    <location>
        <begin position="429"/>
        <end position="496"/>
    </location>
</feature>
<evidence type="ECO:0000259" key="7">
    <source>
        <dbReference type="Pfam" id="PF13193"/>
    </source>
</evidence>
<dbReference type="GO" id="GO:0019748">
    <property type="term" value="P:secondary metabolic process"/>
    <property type="evidence" value="ECO:0007669"/>
    <property type="project" value="TreeGrafter"/>
</dbReference>
<organism evidence="8 9">
    <name type="scientific">Phaeomoniella chlamydospora</name>
    <name type="common">Phaeoacremonium chlamydosporum</name>
    <dbReference type="NCBI Taxonomy" id="158046"/>
    <lineage>
        <taxon>Eukaryota</taxon>
        <taxon>Fungi</taxon>
        <taxon>Dikarya</taxon>
        <taxon>Ascomycota</taxon>
        <taxon>Pezizomycotina</taxon>
        <taxon>Eurotiomycetes</taxon>
        <taxon>Chaetothyriomycetidae</taxon>
        <taxon>Phaeomoniellales</taxon>
        <taxon>Phaeomoniellaceae</taxon>
        <taxon>Phaeomoniella</taxon>
    </lineage>
</organism>
<dbReference type="Gene3D" id="3.40.50.12780">
    <property type="entry name" value="N-terminal domain of ligase-like"/>
    <property type="match status" value="1"/>
</dbReference>
<gene>
    <name evidence="8" type="ORF">UCRPC4_g00367</name>
</gene>
<dbReference type="GO" id="GO:0016405">
    <property type="term" value="F:CoA-ligase activity"/>
    <property type="evidence" value="ECO:0007669"/>
    <property type="project" value="TreeGrafter"/>
</dbReference>
<comment type="caution">
    <text evidence="8">The sequence shown here is derived from an EMBL/GenBank/DDBJ whole genome shotgun (WGS) entry which is preliminary data.</text>
</comment>
<dbReference type="GO" id="GO:0005524">
    <property type="term" value="F:ATP binding"/>
    <property type="evidence" value="ECO:0007669"/>
    <property type="project" value="UniProtKB-KW"/>
</dbReference>
<dbReference type="Pfam" id="PF00501">
    <property type="entry name" value="AMP-binding"/>
    <property type="match status" value="1"/>
</dbReference>
<name>A0A0G2H0J9_PHACM</name>
<evidence type="ECO:0000313" key="8">
    <source>
        <dbReference type="EMBL" id="KKY28858.1"/>
    </source>
</evidence>
<protein>
    <submittedName>
        <fullName evidence="8">Putative amp-binding enzyme</fullName>
    </submittedName>
</protein>
<reference evidence="8 9" key="2">
    <citation type="submission" date="2015-05" db="EMBL/GenBank/DDBJ databases">
        <authorList>
            <person name="Morales-Cruz A."/>
            <person name="Amrine K.C."/>
            <person name="Cantu D."/>
        </authorList>
    </citation>
    <scope>NUCLEOTIDE SEQUENCE [LARGE SCALE GENOMIC DNA]</scope>
    <source>
        <strain evidence="8">UCRPC4</strain>
    </source>
</reference>
<keyword evidence="9" id="KW-1185">Reference proteome</keyword>
<feature type="domain" description="AMP-dependent synthetase/ligase" evidence="6">
    <location>
        <begin position="64"/>
        <end position="378"/>
    </location>
</feature>
<dbReference type="PANTHER" id="PTHR24096:SF317">
    <property type="entry name" value="ADENYLATE-FORMING ENZYME AFEA"/>
    <property type="match status" value="1"/>
</dbReference>
<proteinExistence type="inferred from homology"/>
<keyword evidence="5" id="KW-0067">ATP-binding</keyword>
<dbReference type="SUPFAM" id="SSF56801">
    <property type="entry name" value="Acetyl-CoA synthetase-like"/>
    <property type="match status" value="1"/>
</dbReference>
<evidence type="ECO:0000259" key="6">
    <source>
        <dbReference type="Pfam" id="PF00501"/>
    </source>
</evidence>
<dbReference type="AlphaFoldDB" id="A0A0G2H0J9"/>
<keyword evidence="4" id="KW-0547">Nucleotide-binding</keyword>
<dbReference type="InterPro" id="IPR042099">
    <property type="entry name" value="ANL_N_sf"/>
</dbReference>
<sequence length="533" mass="58740">MTGQQFISPSQKIWKGPSISDIPPCDIVSYAFSAYGQYDLDEPIFIDATDGNDYISIRKARKLVLWPILFLGILGAGGCAAGCNPAYTVTELIHHFKSTKTEFIVTQVEGFNSVLEAADYCGIPRTRVLVLDSAEEHAPIGYLHWSILLEHGQSDWRRFDDEVKCRNTVAFLASTSGTTGLPKAAALSHYYFVAQDVMRNDIAVSKTLKVVQLICLPIFHAFAGQLGLVTPLRRGIPTLFLPRFKLDAFVEAVSDYAVTDTAIVPPIASALMSLDRNAAHRLSSLRYITCAGSSLDPHIQSRLYDFLPEQAVVSQVWGTTESAWITAFPRDERDKSGSIGRLLPGAELKIVDDDGKVIDTEGAKGEALIRSPSMFNGYIASLEANASAFDLQGYYRTGDLAYYEEGKVFVDGRIKDVMKVRGWQVSPAELEGILLSHPLVKDVAVVGRTMRDANGLKETLPCAFVVPRLLSTLSANALTAKSIHEFLEDKVVSYKKLSGGARYFAGYCKIDFEREDRHQQPALTFSLAKQFLE</sequence>
<dbReference type="Pfam" id="PF13193">
    <property type="entry name" value="AMP-binding_C"/>
    <property type="match status" value="1"/>
</dbReference>
<evidence type="ECO:0000256" key="4">
    <source>
        <dbReference type="ARBA" id="ARBA00022741"/>
    </source>
</evidence>
<reference evidence="8 9" key="1">
    <citation type="submission" date="2015-05" db="EMBL/GenBank/DDBJ databases">
        <title>Distinctive expansion of gene families associated with plant cell wall degradation and secondary metabolism in the genomes of grapevine trunk pathogens.</title>
        <authorList>
            <person name="Lawrence D.P."/>
            <person name="Travadon R."/>
            <person name="Rolshausen P.E."/>
            <person name="Baumgartner K."/>
        </authorList>
    </citation>
    <scope>NUCLEOTIDE SEQUENCE [LARGE SCALE GENOMIC DNA]</scope>
    <source>
        <strain evidence="8">UCRPC4</strain>
    </source>
</reference>
<evidence type="ECO:0000256" key="1">
    <source>
        <dbReference type="ARBA" id="ARBA00005179"/>
    </source>
</evidence>
<evidence type="ECO:0000256" key="3">
    <source>
        <dbReference type="ARBA" id="ARBA00022598"/>
    </source>
</evidence>
<dbReference type="InterPro" id="IPR025110">
    <property type="entry name" value="AMP-bd_C"/>
</dbReference>
<dbReference type="Gene3D" id="3.30.300.30">
    <property type="match status" value="1"/>
</dbReference>
<dbReference type="PANTHER" id="PTHR24096">
    <property type="entry name" value="LONG-CHAIN-FATTY-ACID--COA LIGASE"/>
    <property type="match status" value="1"/>
</dbReference>
<dbReference type="OrthoDB" id="6509636at2759"/>
<keyword evidence="3" id="KW-0436">Ligase</keyword>
<comment type="pathway">
    <text evidence="1">Secondary metabolite biosynthesis.</text>
</comment>
<evidence type="ECO:0000256" key="5">
    <source>
        <dbReference type="ARBA" id="ARBA00022840"/>
    </source>
</evidence>
<dbReference type="InterPro" id="IPR000873">
    <property type="entry name" value="AMP-dep_synth/lig_dom"/>
</dbReference>
<dbReference type="Proteomes" id="UP000053317">
    <property type="component" value="Unassembled WGS sequence"/>
</dbReference>
<dbReference type="InterPro" id="IPR045851">
    <property type="entry name" value="AMP-bd_C_sf"/>
</dbReference>
<dbReference type="EMBL" id="LCWF01000008">
    <property type="protein sequence ID" value="KKY28858.1"/>
    <property type="molecule type" value="Genomic_DNA"/>
</dbReference>
<evidence type="ECO:0000256" key="2">
    <source>
        <dbReference type="ARBA" id="ARBA00006432"/>
    </source>
</evidence>